<reference evidence="2" key="1">
    <citation type="journal article" date="2019" name="Int. J. Syst. Evol. Microbiol.">
        <title>The Global Catalogue of Microorganisms (GCM) 10K type strain sequencing project: providing services to taxonomists for standard genome sequencing and annotation.</title>
        <authorList>
            <consortium name="The Broad Institute Genomics Platform"/>
            <consortium name="The Broad Institute Genome Sequencing Center for Infectious Disease"/>
            <person name="Wu L."/>
            <person name="Ma J."/>
        </authorList>
    </citation>
    <scope>NUCLEOTIDE SEQUENCE [LARGE SCALE GENOMIC DNA]</scope>
    <source>
        <strain evidence="2">CCUG 73951</strain>
    </source>
</reference>
<evidence type="ECO:0000313" key="1">
    <source>
        <dbReference type="EMBL" id="MFC7321800.1"/>
    </source>
</evidence>
<keyword evidence="2" id="KW-1185">Reference proteome</keyword>
<accession>A0ABW2K6K8</accession>
<proteinExistence type="predicted"/>
<dbReference type="EMBL" id="JBHTBY010000011">
    <property type="protein sequence ID" value="MFC7321800.1"/>
    <property type="molecule type" value="Genomic_DNA"/>
</dbReference>
<evidence type="ECO:0000313" key="2">
    <source>
        <dbReference type="Proteomes" id="UP001596494"/>
    </source>
</evidence>
<gene>
    <name evidence="1" type="ORF">ACFQMN_13010</name>
</gene>
<dbReference type="RefSeq" id="WP_289215743.1">
    <property type="nucleotide sequence ID" value="NZ_JAPVRC010000004.1"/>
</dbReference>
<organism evidence="1 2">
    <name type="scientific">Halobacillus campisalis</name>
    <dbReference type="NCBI Taxonomy" id="435909"/>
    <lineage>
        <taxon>Bacteria</taxon>
        <taxon>Bacillati</taxon>
        <taxon>Bacillota</taxon>
        <taxon>Bacilli</taxon>
        <taxon>Bacillales</taxon>
        <taxon>Bacillaceae</taxon>
        <taxon>Halobacillus</taxon>
    </lineage>
</organism>
<dbReference type="Proteomes" id="UP001596494">
    <property type="component" value="Unassembled WGS sequence"/>
</dbReference>
<name>A0ABW2K6K8_9BACI</name>
<sequence>MKILVAFLMLLLMNGCGVEYSDIDMVHKTLDEEIEDSTIRFVDGEWIMSHDLEIKIVEALGESPHEANEEALYNVLSKDDRLRDQYLTELYEVLDHKVKIGVITIDEANAQKETMEFIFDEKQP</sequence>
<protein>
    <submittedName>
        <fullName evidence="1">Uncharacterized protein</fullName>
    </submittedName>
</protein>
<comment type="caution">
    <text evidence="1">The sequence shown here is derived from an EMBL/GenBank/DDBJ whole genome shotgun (WGS) entry which is preliminary data.</text>
</comment>